<evidence type="ECO:0000259" key="1">
    <source>
        <dbReference type="Pfam" id="PF01977"/>
    </source>
</evidence>
<dbReference type="Pfam" id="PF20696">
    <property type="entry name" value="UbiD_C"/>
    <property type="match status" value="1"/>
</dbReference>
<name>A0A2M9YM25_9LEPT</name>
<dbReference type="PANTHER" id="PTHR30108">
    <property type="entry name" value="3-OCTAPRENYL-4-HYDROXYBENZOATE CARBOXY-LYASE-RELATED"/>
    <property type="match status" value="1"/>
</dbReference>
<dbReference type="Proteomes" id="UP000232188">
    <property type="component" value="Unassembled WGS sequence"/>
</dbReference>
<dbReference type="SUPFAM" id="SSF50475">
    <property type="entry name" value="FMN-binding split barrel"/>
    <property type="match status" value="1"/>
</dbReference>
<protein>
    <submittedName>
        <fullName evidence="4">4-hydroxybenzoate decarboxylase</fullName>
    </submittedName>
</protein>
<dbReference type="Pfam" id="PF01977">
    <property type="entry name" value="UbiD"/>
    <property type="match status" value="1"/>
</dbReference>
<evidence type="ECO:0000259" key="3">
    <source>
        <dbReference type="Pfam" id="PF20696"/>
    </source>
</evidence>
<keyword evidence="6" id="KW-1185">Reference proteome</keyword>
<proteinExistence type="predicted"/>
<feature type="domain" description="3-octaprenyl-4-hydroxybenzoate carboxy-lyase-like Rift-related" evidence="1">
    <location>
        <begin position="117"/>
        <end position="313"/>
    </location>
</feature>
<sequence length="585" mass="65282">MKIRSTSDFVKELQKQKELIVIEEEVDPILELAEIQRRVVAKRGPAVLFKNVKGSKFSVATNLYGSEKRMRIAFGEDPIKFVQKIAYTIQHFLPPSPSKVWALRHLAFQALKVGLKKVNSAPVLENTLESLHELPTIKSWPKDGGNFVTLPLVYTESPKTGKGNLGMYRIQIHGPLETGMHIQIHRGGGNHYFEAEREGNGLPVHIYAGGPPGLTIAAVAPLPEEISELILASLLLGEKLKIHRNASVSPLPIVADADFMISGIIPPKIRKPEGPFGDHYGYYALKHDYPVVQVKKLFHRKDAIWPATVVGRPPQEDHWIAEYLQDLLSPMFPVVMPAVKGVWAYEESGVHSLAAAVVKERYEGEAFTGALRILGEGQLSLTKVLLVTDQNVDLKDFRNTFISVLERMNPITDLHIFSNISQDTLDYTGPEVNKGSKAIFLGSGKKKNSLKTVFKGKFVNSSFSKPIVAYPGVLVVTGKKYQKNDGLAAKLLKEKSIQDFLLVFIVDDSEDATRSDHDFIWSIFTRFEPAGDIYANAKLIRNHPGLYPPVVIDSRLKDWYPPLTEADARTVKRVDDRFGRLLDSL</sequence>
<reference evidence="6 7" key="1">
    <citation type="submission" date="2017-07" db="EMBL/GenBank/DDBJ databases">
        <title>Leptospira spp. isolated from tropical soils.</title>
        <authorList>
            <person name="Thibeaux R."/>
            <person name="Iraola G."/>
            <person name="Ferres I."/>
            <person name="Bierque E."/>
            <person name="Girault D."/>
            <person name="Soupe-Gilbert M.-E."/>
            <person name="Picardeau M."/>
            <person name="Goarant C."/>
        </authorList>
    </citation>
    <scope>NUCLEOTIDE SEQUENCE [LARGE SCALE GENOMIC DNA]</scope>
    <source>
        <strain evidence="4 7">FH2-B-C1</strain>
        <strain evidence="5 6">FH2-B-D1</strain>
    </source>
</reference>
<evidence type="ECO:0000259" key="2">
    <source>
        <dbReference type="Pfam" id="PF20695"/>
    </source>
</evidence>
<feature type="domain" description="3-octaprenyl-4-hydroxybenzoate carboxy-lyase-like C-terminal" evidence="3">
    <location>
        <begin position="318"/>
        <end position="440"/>
    </location>
</feature>
<dbReference type="PANTHER" id="PTHR30108:SF7">
    <property type="entry name" value="3-POLYPRENYL-4-HYDROXYBENZOATE DECARBOXYLASE"/>
    <property type="match status" value="1"/>
</dbReference>
<dbReference type="GO" id="GO:0016831">
    <property type="term" value="F:carboxy-lyase activity"/>
    <property type="evidence" value="ECO:0007669"/>
    <property type="project" value="InterPro"/>
</dbReference>
<dbReference type="AlphaFoldDB" id="A0A2M9YM25"/>
<dbReference type="EMBL" id="NPDU01000082">
    <property type="protein sequence ID" value="PJZ60032.1"/>
    <property type="molecule type" value="Genomic_DNA"/>
</dbReference>
<accession>A0A2M9YM25</accession>
<evidence type="ECO:0000313" key="5">
    <source>
        <dbReference type="EMBL" id="PJZ60032.1"/>
    </source>
</evidence>
<dbReference type="RefSeq" id="WP_100786395.1">
    <property type="nucleotide sequence ID" value="NZ_NPDU01000082.1"/>
</dbReference>
<dbReference type="InterPro" id="IPR002830">
    <property type="entry name" value="UbiD"/>
</dbReference>
<dbReference type="InterPro" id="IPR048304">
    <property type="entry name" value="UbiD_Rift_dom"/>
</dbReference>
<dbReference type="SUPFAM" id="SSF143968">
    <property type="entry name" value="UbiD C-terminal domain-like"/>
    <property type="match status" value="2"/>
</dbReference>
<dbReference type="Proteomes" id="UP000232149">
    <property type="component" value="Unassembled WGS sequence"/>
</dbReference>
<comment type="caution">
    <text evidence="4">The sequence shown here is derived from an EMBL/GenBank/DDBJ whole genome shotgun (WGS) entry which is preliminary data.</text>
</comment>
<dbReference type="FunFam" id="3.40.1670.10:FF:000005">
    <property type="entry name" value="UbiD family decarboxylase"/>
    <property type="match status" value="1"/>
</dbReference>
<evidence type="ECO:0000313" key="7">
    <source>
        <dbReference type="Proteomes" id="UP000232188"/>
    </source>
</evidence>
<evidence type="ECO:0000313" key="6">
    <source>
        <dbReference type="Proteomes" id="UP000232149"/>
    </source>
</evidence>
<dbReference type="NCBIfam" id="TIGR00148">
    <property type="entry name" value="UbiD family decarboxylase"/>
    <property type="match status" value="1"/>
</dbReference>
<gene>
    <name evidence="5" type="ORF">CH376_20535</name>
    <name evidence="4" type="ORF">CH380_14130</name>
</gene>
<dbReference type="EMBL" id="NPDV01000012">
    <property type="protein sequence ID" value="PJZ52595.1"/>
    <property type="molecule type" value="Genomic_DNA"/>
</dbReference>
<dbReference type="GO" id="GO:0005737">
    <property type="term" value="C:cytoplasm"/>
    <property type="evidence" value="ECO:0007669"/>
    <property type="project" value="TreeGrafter"/>
</dbReference>
<dbReference type="InterPro" id="IPR049381">
    <property type="entry name" value="UbiD-like_C"/>
</dbReference>
<dbReference type="Pfam" id="PF20695">
    <property type="entry name" value="UbiD_N"/>
    <property type="match status" value="1"/>
</dbReference>
<evidence type="ECO:0000313" key="4">
    <source>
        <dbReference type="EMBL" id="PJZ52595.1"/>
    </source>
</evidence>
<dbReference type="InterPro" id="IPR049383">
    <property type="entry name" value="UbiD-like_N"/>
</dbReference>
<organism evidence="4 7">
    <name type="scientific">Leptospira adleri</name>
    <dbReference type="NCBI Taxonomy" id="2023186"/>
    <lineage>
        <taxon>Bacteria</taxon>
        <taxon>Pseudomonadati</taxon>
        <taxon>Spirochaetota</taxon>
        <taxon>Spirochaetia</taxon>
        <taxon>Leptospirales</taxon>
        <taxon>Leptospiraceae</taxon>
        <taxon>Leptospira</taxon>
    </lineage>
</organism>
<dbReference type="Gene3D" id="3.40.1670.10">
    <property type="entry name" value="UbiD C-terminal domain-like"/>
    <property type="match status" value="1"/>
</dbReference>
<feature type="domain" description="3-octaprenyl-4-hydroxybenzoate carboxy-lyase-like N-terminal" evidence="2">
    <location>
        <begin position="11"/>
        <end position="86"/>
    </location>
</feature>